<evidence type="ECO:0000256" key="8">
    <source>
        <dbReference type="SAM" id="MobiDB-lite"/>
    </source>
</evidence>
<keyword evidence="3" id="KW-0964">Secreted</keyword>
<dbReference type="InterPro" id="IPR039617">
    <property type="entry name" value="CLAVATA3-CLE"/>
</dbReference>
<dbReference type="OrthoDB" id="1406315at2759"/>
<evidence type="ECO:0000256" key="6">
    <source>
        <dbReference type="ARBA" id="ARBA00023180"/>
    </source>
</evidence>
<sequence>MRSSLFVFVLCFIIIVVSLSVVSSEARVLPKFLATIGHKKINSEALLRELVKDVRKSENFQHKRSMLSGNQKLERVSPAGPDPQHH</sequence>
<dbReference type="GO" id="GO:0005576">
    <property type="term" value="C:extracellular region"/>
    <property type="evidence" value="ECO:0007669"/>
    <property type="project" value="UniProtKB-SubCell"/>
</dbReference>
<evidence type="ECO:0000313" key="11">
    <source>
        <dbReference type="Proteomes" id="UP000634136"/>
    </source>
</evidence>
<accession>A0A834TID9</accession>
<dbReference type="AlphaFoldDB" id="A0A834TID9"/>
<organism evidence="10 11">
    <name type="scientific">Senna tora</name>
    <dbReference type="NCBI Taxonomy" id="362788"/>
    <lineage>
        <taxon>Eukaryota</taxon>
        <taxon>Viridiplantae</taxon>
        <taxon>Streptophyta</taxon>
        <taxon>Embryophyta</taxon>
        <taxon>Tracheophyta</taxon>
        <taxon>Spermatophyta</taxon>
        <taxon>Magnoliopsida</taxon>
        <taxon>eudicotyledons</taxon>
        <taxon>Gunneridae</taxon>
        <taxon>Pentapetalae</taxon>
        <taxon>rosids</taxon>
        <taxon>fabids</taxon>
        <taxon>Fabales</taxon>
        <taxon>Fabaceae</taxon>
        <taxon>Caesalpinioideae</taxon>
        <taxon>Cassia clade</taxon>
        <taxon>Senna</taxon>
    </lineage>
</organism>
<evidence type="ECO:0000256" key="1">
    <source>
        <dbReference type="ARBA" id="ARBA00004239"/>
    </source>
</evidence>
<dbReference type="PANTHER" id="PTHR36016:SF4">
    <property type="entry name" value="CLAVATA3_ESR (CLE) GENE FAMILY MEMBER"/>
    <property type="match status" value="1"/>
</dbReference>
<comment type="similarity">
    <text evidence="2">Belongs to the CLV3/ESR signal peptide family.</text>
</comment>
<evidence type="ECO:0000256" key="2">
    <source>
        <dbReference type="ARBA" id="ARBA00005416"/>
    </source>
</evidence>
<keyword evidence="4 9" id="KW-0732">Signal</keyword>
<dbReference type="GO" id="GO:0030154">
    <property type="term" value="P:cell differentiation"/>
    <property type="evidence" value="ECO:0007669"/>
    <property type="project" value="UniProtKB-KW"/>
</dbReference>
<reference evidence="10" key="1">
    <citation type="submission" date="2020-09" db="EMBL/GenBank/DDBJ databases">
        <title>Genome-Enabled Discovery of Anthraquinone Biosynthesis in Senna tora.</title>
        <authorList>
            <person name="Kang S.-H."/>
            <person name="Pandey R.P."/>
            <person name="Lee C.-M."/>
            <person name="Sim J.-S."/>
            <person name="Jeong J.-T."/>
            <person name="Choi B.-S."/>
            <person name="Jung M."/>
            <person name="Ginzburg D."/>
            <person name="Zhao K."/>
            <person name="Won S.Y."/>
            <person name="Oh T.-J."/>
            <person name="Yu Y."/>
            <person name="Kim N.-H."/>
            <person name="Lee O.R."/>
            <person name="Lee T.-H."/>
            <person name="Bashyal P."/>
            <person name="Kim T.-S."/>
            <person name="Lee W.-H."/>
            <person name="Kawkins C."/>
            <person name="Kim C.-K."/>
            <person name="Kim J.S."/>
            <person name="Ahn B.O."/>
            <person name="Rhee S.Y."/>
            <person name="Sohng J.K."/>
        </authorList>
    </citation>
    <scope>NUCLEOTIDE SEQUENCE</scope>
    <source>
        <tissue evidence="10">Leaf</tissue>
    </source>
</reference>
<dbReference type="EMBL" id="JAAIUW010000007">
    <property type="protein sequence ID" value="KAF7822653.1"/>
    <property type="molecule type" value="Genomic_DNA"/>
</dbReference>
<feature type="chain" id="PRO_5032778607" evidence="9">
    <location>
        <begin position="27"/>
        <end position="86"/>
    </location>
</feature>
<gene>
    <name evidence="10" type="ORF">G2W53_020797</name>
</gene>
<dbReference type="PANTHER" id="PTHR36016">
    <property type="entry name" value="CLAVATA3/ESR (CLE)-RELATED PROTEIN 7"/>
    <property type="match status" value="1"/>
</dbReference>
<evidence type="ECO:0000256" key="9">
    <source>
        <dbReference type="SAM" id="SignalP"/>
    </source>
</evidence>
<keyword evidence="7" id="KW-0379">Hydroxylation</keyword>
<evidence type="ECO:0000256" key="5">
    <source>
        <dbReference type="ARBA" id="ARBA00022782"/>
    </source>
</evidence>
<feature type="region of interest" description="Disordered" evidence="8">
    <location>
        <begin position="61"/>
        <end position="86"/>
    </location>
</feature>
<protein>
    <submittedName>
        <fullName evidence="10">CLAVATA3/ESR (CLE)-related protein 5-like</fullName>
    </submittedName>
</protein>
<comment type="subcellular location">
    <subcellularLocation>
        <location evidence="1">Secreted</location>
        <location evidence="1">Extracellular space</location>
    </subcellularLocation>
</comment>
<keyword evidence="6" id="KW-0325">Glycoprotein</keyword>
<evidence type="ECO:0000256" key="4">
    <source>
        <dbReference type="ARBA" id="ARBA00022729"/>
    </source>
</evidence>
<evidence type="ECO:0000256" key="3">
    <source>
        <dbReference type="ARBA" id="ARBA00022525"/>
    </source>
</evidence>
<feature type="signal peptide" evidence="9">
    <location>
        <begin position="1"/>
        <end position="26"/>
    </location>
</feature>
<evidence type="ECO:0000313" key="10">
    <source>
        <dbReference type="EMBL" id="KAF7822653.1"/>
    </source>
</evidence>
<evidence type="ECO:0000256" key="7">
    <source>
        <dbReference type="ARBA" id="ARBA00023278"/>
    </source>
</evidence>
<keyword evidence="5" id="KW-0221">Differentiation</keyword>
<proteinExistence type="inferred from homology"/>
<name>A0A834TID9_9FABA</name>
<keyword evidence="11" id="KW-1185">Reference proteome</keyword>
<dbReference type="Proteomes" id="UP000634136">
    <property type="component" value="Unassembled WGS sequence"/>
</dbReference>
<comment type="caution">
    <text evidence="10">The sequence shown here is derived from an EMBL/GenBank/DDBJ whole genome shotgun (WGS) entry which is preliminary data.</text>
</comment>